<reference evidence="4" key="1">
    <citation type="submission" date="2012-11" db="EMBL/GenBank/DDBJ databases">
        <authorList>
            <person name="Lucero-Rivera Y.E."/>
            <person name="Tovar-Ramirez D."/>
        </authorList>
    </citation>
    <scope>NUCLEOTIDE SEQUENCE [LARGE SCALE GENOMIC DNA]</scope>
    <source>
        <strain evidence="4">Araruama</strain>
    </source>
</reference>
<evidence type="ECO:0000313" key="3">
    <source>
        <dbReference type="EMBL" id="ETR68231.1"/>
    </source>
</evidence>
<evidence type="ECO:0000313" key="4">
    <source>
        <dbReference type="Proteomes" id="UP000189670"/>
    </source>
</evidence>
<dbReference type="Pfam" id="PF03787">
    <property type="entry name" value="RAMPs"/>
    <property type="match status" value="2"/>
</dbReference>
<feature type="domain" description="CRISPR type III-associated protein" evidence="2">
    <location>
        <begin position="12"/>
        <end position="171"/>
    </location>
</feature>
<sequence>MIRGKIVLTGQLKNISPLHIGNASNDRSDMDVLLDKHNKPFIPASSLCGILRHKISLNIDDENYFWGFKADKNDNKIDGKQSIIKCMDLECEKFKLKIRDGIKINNQKGLIDNKFDYEIVEPGAIFNLKMEFSFADDDEQSVKRMASTVYTILDKSIQIGAKTNSGFGKVKLIKDNINIYLFDFKNKEDVYNWLTQNLSVKNLVSHETLGIPIEISAPDLFTIEANLQLKNSIIVRSYSDMPDMPDSIHIQSNNKNILPGTSIKGAIRARAERIAKSLGTESIIDKLFGYVDTVNSKASKARIKIKEVILPDFVSELQTRIQIDRFTGGTIKSALFDSMPLFVDMQKKVIKISISIPNCSKAEAGLLLLVLKDLWTGDLAVGGEKNIGRGVFKGIEALVKFGNDLFILDQDLSRISIDQKKKLQTFVDEFVLKKED</sequence>
<evidence type="ECO:0000256" key="1">
    <source>
        <dbReference type="ARBA" id="ARBA00023118"/>
    </source>
</evidence>
<name>A0A1V1P076_9BACT</name>
<dbReference type="PANTHER" id="PTHR35579:SF6">
    <property type="entry name" value="DUF324 DOMAIN-CONTAINING PROTEIN"/>
    <property type="match status" value="1"/>
</dbReference>
<dbReference type="CDD" id="cd09726">
    <property type="entry name" value="RAMP_I_III"/>
    <property type="match status" value="1"/>
</dbReference>
<gene>
    <name evidence="3" type="ORF">OMM_04681</name>
</gene>
<accession>A0A1V1P076</accession>
<evidence type="ECO:0000259" key="2">
    <source>
        <dbReference type="Pfam" id="PF03787"/>
    </source>
</evidence>
<dbReference type="GO" id="GO:0051607">
    <property type="term" value="P:defense response to virus"/>
    <property type="evidence" value="ECO:0007669"/>
    <property type="project" value="UniProtKB-KW"/>
</dbReference>
<organism evidence="3 4">
    <name type="scientific">Candidatus Magnetoglobus multicellularis str. Araruama</name>
    <dbReference type="NCBI Taxonomy" id="890399"/>
    <lineage>
        <taxon>Bacteria</taxon>
        <taxon>Pseudomonadati</taxon>
        <taxon>Thermodesulfobacteriota</taxon>
        <taxon>Desulfobacteria</taxon>
        <taxon>Desulfobacterales</taxon>
        <taxon>Desulfobacteraceae</taxon>
        <taxon>Candidatus Magnetoglobus</taxon>
    </lineage>
</organism>
<dbReference type="Proteomes" id="UP000189670">
    <property type="component" value="Unassembled WGS sequence"/>
</dbReference>
<keyword evidence="1" id="KW-0051">Antiviral defense</keyword>
<proteinExistence type="predicted"/>
<protein>
    <recommendedName>
        <fullName evidence="2">CRISPR type III-associated protein domain-containing protein</fullName>
    </recommendedName>
</protein>
<dbReference type="AlphaFoldDB" id="A0A1V1P076"/>
<comment type="caution">
    <text evidence="3">The sequence shown here is derived from an EMBL/GenBank/DDBJ whole genome shotgun (WGS) entry which is preliminary data.</text>
</comment>
<dbReference type="InterPro" id="IPR052216">
    <property type="entry name" value="CRISPR_Csm3_endoribonuclease"/>
</dbReference>
<dbReference type="EMBL" id="ATBP01001024">
    <property type="protein sequence ID" value="ETR68231.1"/>
    <property type="molecule type" value="Genomic_DNA"/>
</dbReference>
<dbReference type="InterPro" id="IPR005537">
    <property type="entry name" value="RAMP_III_fam"/>
</dbReference>
<dbReference type="PANTHER" id="PTHR35579">
    <property type="entry name" value="CRISPR SYSTEM CMS ENDORIBONUCLEASE CSM3"/>
    <property type="match status" value="1"/>
</dbReference>
<feature type="domain" description="CRISPR type III-associated protein" evidence="2">
    <location>
        <begin position="251"/>
        <end position="393"/>
    </location>
</feature>